<organism evidence="2 3">
    <name type="scientific">Pseudomonas putida</name>
    <name type="common">Arthrobacter siderocapsulatus</name>
    <dbReference type="NCBI Taxonomy" id="303"/>
    <lineage>
        <taxon>Bacteria</taxon>
        <taxon>Pseudomonadati</taxon>
        <taxon>Pseudomonadota</taxon>
        <taxon>Gammaproteobacteria</taxon>
        <taxon>Pseudomonadales</taxon>
        <taxon>Pseudomonadaceae</taxon>
        <taxon>Pseudomonas</taxon>
    </lineage>
</organism>
<protein>
    <submittedName>
        <fullName evidence="2">Uncharacterized protein</fullName>
    </submittedName>
</protein>
<keyword evidence="1" id="KW-0472">Membrane</keyword>
<dbReference type="OrthoDB" id="9182727at2"/>
<evidence type="ECO:0000313" key="3">
    <source>
        <dbReference type="Proteomes" id="UP000186736"/>
    </source>
</evidence>
<keyword evidence="1" id="KW-0812">Transmembrane</keyword>
<dbReference type="RefSeq" id="WP_075802344.1">
    <property type="nucleotide sequence ID" value="NZ_MKZO01000011.1"/>
</dbReference>
<dbReference type="Proteomes" id="UP000186736">
    <property type="component" value="Unassembled WGS sequence"/>
</dbReference>
<comment type="caution">
    <text evidence="2">The sequence shown here is derived from an EMBL/GenBank/DDBJ whole genome shotgun (WGS) entry which is preliminary data.</text>
</comment>
<proteinExistence type="predicted"/>
<reference evidence="2 3" key="1">
    <citation type="submission" date="2016-10" db="EMBL/GenBank/DDBJ databases">
        <title>Genome Sequence of Pseudomonas putida GM4FR.</title>
        <authorList>
            <person name="Poehlein A."/>
            <person name="Wemheuer F."/>
            <person name="Hollensteiner J."/>
            <person name="Wemheuer B."/>
        </authorList>
    </citation>
    <scope>NUCLEOTIDE SEQUENCE [LARGE SCALE GENOMIC DNA]</scope>
    <source>
        <strain evidence="2 3">GM4FR</strain>
    </source>
</reference>
<name>A0A1Q9R8H1_PSEPU</name>
<dbReference type="EMBL" id="MKZO01000011">
    <property type="protein sequence ID" value="OLS63734.1"/>
    <property type="molecule type" value="Genomic_DNA"/>
</dbReference>
<keyword evidence="1" id="KW-1133">Transmembrane helix</keyword>
<dbReference type="AlphaFoldDB" id="A0A1Q9R8H1"/>
<evidence type="ECO:0000313" key="2">
    <source>
        <dbReference type="EMBL" id="OLS63734.1"/>
    </source>
</evidence>
<sequence>MELLKLLKDEWSVISQAPYVFFVFGVMCFALGYAAAKWFYASVIASLNGRIELKQDQAETYKEEALRNAEKAREFATAKPPELRQKTLDFVKRLKDFLDRHERMQQTEMAYRQQDMRLAGSDKDEMIRRFDHHAQKSQQSHSEKMAAYDREFKTDAIILRDELRSRLKDYQPETNGLQRSYENAVNDFGLRYVANDLEKMAKLIQ</sequence>
<feature type="transmembrane region" description="Helical" evidence="1">
    <location>
        <begin position="20"/>
        <end position="40"/>
    </location>
</feature>
<gene>
    <name evidence="2" type="ORF">PSEMO_13010</name>
</gene>
<accession>A0A1Q9R8H1</accession>
<evidence type="ECO:0000256" key="1">
    <source>
        <dbReference type="SAM" id="Phobius"/>
    </source>
</evidence>